<dbReference type="RefSeq" id="WP_221007238.1">
    <property type="nucleotide sequence ID" value="NZ_CP081150.1"/>
</dbReference>
<keyword evidence="1" id="KW-0812">Transmembrane</keyword>
<feature type="transmembrane region" description="Helical" evidence="1">
    <location>
        <begin position="243"/>
        <end position="260"/>
    </location>
</feature>
<keyword evidence="1" id="KW-0472">Membrane</keyword>
<reference evidence="3 4" key="1">
    <citation type="submission" date="2021-08" db="EMBL/GenBank/DDBJ databases">
        <title>complete genome sequencing of Deefgea sp. D25.</title>
        <authorList>
            <person name="Bae J.-W."/>
            <person name="Gim D.-H."/>
        </authorList>
    </citation>
    <scope>NUCLEOTIDE SEQUENCE [LARGE SCALE GENOMIC DNA]</scope>
    <source>
        <strain evidence="3 4">D25</strain>
    </source>
</reference>
<keyword evidence="4" id="KW-1185">Reference proteome</keyword>
<proteinExistence type="predicted"/>
<evidence type="ECO:0000313" key="4">
    <source>
        <dbReference type="Proteomes" id="UP000825679"/>
    </source>
</evidence>
<dbReference type="Pfam" id="PF02517">
    <property type="entry name" value="Rce1-like"/>
    <property type="match status" value="1"/>
</dbReference>
<evidence type="ECO:0000256" key="1">
    <source>
        <dbReference type="SAM" id="Phobius"/>
    </source>
</evidence>
<feature type="transmembrane region" description="Helical" evidence="1">
    <location>
        <begin position="122"/>
        <end position="143"/>
    </location>
</feature>
<organism evidence="3 4">
    <name type="scientific">Deefgea tanakiae</name>
    <dbReference type="NCBI Taxonomy" id="2865840"/>
    <lineage>
        <taxon>Bacteria</taxon>
        <taxon>Pseudomonadati</taxon>
        <taxon>Pseudomonadota</taxon>
        <taxon>Betaproteobacteria</taxon>
        <taxon>Neisseriales</taxon>
        <taxon>Chitinibacteraceae</taxon>
        <taxon>Deefgea</taxon>
    </lineage>
</organism>
<sequence>MSTLFDRRAIVTFSELTILFLFASSLLALLGASRWVFLPVLAISFACAAVVGWVTWPVLLPLALLLSAALLLRQTRRRWIVAGQLMLLLTCVGLALHVFAGFHNPAMLAPQVLSPGAVQWSWYFNLDKALIGLALLALWPSIARRPAWACVGRSFGWGLLAAVALVLPLALLLGVLTWAPKWPAWGWLWLANNVLVVAMAEEVFFRGYLQAQWAERWRALPYGATLACVLSASLFGLAHSAGGWQWVLLATLSGLIYGAVYRHGGLLAAIGVHAGLNGLHLAGWTYPMLVVS</sequence>
<accession>A0ABX8Z831</accession>
<feature type="transmembrane region" description="Helical" evidence="1">
    <location>
        <begin position="155"/>
        <end position="178"/>
    </location>
</feature>
<keyword evidence="3" id="KW-0378">Hydrolase</keyword>
<feature type="domain" description="CAAX prenyl protease 2/Lysostaphin resistance protein A-like" evidence="2">
    <location>
        <begin position="184"/>
        <end position="278"/>
    </location>
</feature>
<feature type="transmembrane region" description="Helical" evidence="1">
    <location>
        <begin position="217"/>
        <end position="237"/>
    </location>
</feature>
<feature type="transmembrane region" description="Helical" evidence="1">
    <location>
        <begin position="79"/>
        <end position="102"/>
    </location>
</feature>
<evidence type="ECO:0000259" key="2">
    <source>
        <dbReference type="Pfam" id="PF02517"/>
    </source>
</evidence>
<feature type="transmembrane region" description="Helical" evidence="1">
    <location>
        <begin position="43"/>
        <end position="72"/>
    </location>
</feature>
<dbReference type="EMBL" id="CP081150">
    <property type="protein sequence ID" value="QZA78716.1"/>
    <property type="molecule type" value="Genomic_DNA"/>
</dbReference>
<dbReference type="Proteomes" id="UP000825679">
    <property type="component" value="Chromosome"/>
</dbReference>
<feature type="transmembrane region" description="Helical" evidence="1">
    <location>
        <begin position="184"/>
        <end position="205"/>
    </location>
</feature>
<keyword evidence="3" id="KW-0482">Metalloprotease</keyword>
<dbReference type="InterPro" id="IPR003675">
    <property type="entry name" value="Rce1/LyrA-like_dom"/>
</dbReference>
<evidence type="ECO:0000313" key="3">
    <source>
        <dbReference type="EMBL" id="QZA78716.1"/>
    </source>
</evidence>
<feature type="transmembrane region" description="Helical" evidence="1">
    <location>
        <begin position="12"/>
        <end position="37"/>
    </location>
</feature>
<keyword evidence="3" id="KW-0645">Protease</keyword>
<protein>
    <submittedName>
        <fullName evidence="3">CPBP family intramembrane metalloprotease</fullName>
    </submittedName>
</protein>
<gene>
    <name evidence="3" type="ORF">K4H28_04710</name>
</gene>
<name>A0ABX8Z831_9NEIS</name>
<dbReference type="GO" id="GO:0008237">
    <property type="term" value="F:metallopeptidase activity"/>
    <property type="evidence" value="ECO:0007669"/>
    <property type="project" value="UniProtKB-KW"/>
</dbReference>
<keyword evidence="1" id="KW-1133">Transmembrane helix</keyword>
<feature type="transmembrane region" description="Helical" evidence="1">
    <location>
        <begin position="267"/>
        <end position="286"/>
    </location>
</feature>